<gene>
    <name evidence="1" type="ORF">PCON_13313</name>
</gene>
<reference evidence="1 2" key="1">
    <citation type="journal article" date="2013" name="PLoS Genet.">
        <title>The genome and development-dependent transcriptomes of Pyronema confluens: a window into fungal evolution.</title>
        <authorList>
            <person name="Traeger S."/>
            <person name="Altegoer F."/>
            <person name="Freitag M."/>
            <person name="Gabaldon T."/>
            <person name="Kempken F."/>
            <person name="Kumar A."/>
            <person name="Marcet-Houben M."/>
            <person name="Poggeler S."/>
            <person name="Stajich J.E."/>
            <person name="Nowrousian M."/>
        </authorList>
    </citation>
    <scope>NUCLEOTIDE SEQUENCE [LARGE SCALE GENOMIC DNA]</scope>
    <source>
        <strain evidence="2">CBS 100304</strain>
        <tissue evidence="1">Vegetative mycelium</tissue>
    </source>
</reference>
<dbReference type="AlphaFoldDB" id="U4LLD2"/>
<evidence type="ECO:0000313" key="1">
    <source>
        <dbReference type="EMBL" id="CCX13720.1"/>
    </source>
</evidence>
<evidence type="ECO:0000313" key="2">
    <source>
        <dbReference type="Proteomes" id="UP000018144"/>
    </source>
</evidence>
<proteinExistence type="predicted"/>
<protein>
    <submittedName>
        <fullName evidence="1">Uncharacterized protein</fullName>
    </submittedName>
</protein>
<sequence>MNPQPVVQSVVYYRYLYFQPVSKCNNSKQPRMQPQTPKMQRLSIEPLQRLPRVDHYLGRISSIPPLLFLQIYEFLSEPEIASSCPLTLTALQQPRQHNLPPLIVPKIRVFTNDSIRKCTEPSAPIFLRHILLNQRSNFLWCFYKRDQFRRGGMRASQSTLPRWWWNRRSLGVGH</sequence>
<dbReference type="EMBL" id="HF935887">
    <property type="protein sequence ID" value="CCX13720.1"/>
    <property type="molecule type" value="Genomic_DNA"/>
</dbReference>
<name>U4LLD2_PYROM</name>
<accession>U4LLD2</accession>
<dbReference type="Proteomes" id="UP000018144">
    <property type="component" value="Unassembled WGS sequence"/>
</dbReference>
<keyword evidence="2" id="KW-1185">Reference proteome</keyword>
<organism evidence="1 2">
    <name type="scientific">Pyronema omphalodes (strain CBS 100304)</name>
    <name type="common">Pyronema confluens</name>
    <dbReference type="NCBI Taxonomy" id="1076935"/>
    <lineage>
        <taxon>Eukaryota</taxon>
        <taxon>Fungi</taxon>
        <taxon>Dikarya</taxon>
        <taxon>Ascomycota</taxon>
        <taxon>Pezizomycotina</taxon>
        <taxon>Pezizomycetes</taxon>
        <taxon>Pezizales</taxon>
        <taxon>Pyronemataceae</taxon>
        <taxon>Pyronema</taxon>
    </lineage>
</organism>